<gene>
    <name evidence="1" type="ORF">METZ01_LOCUS363107</name>
</gene>
<feature type="non-terminal residue" evidence="1">
    <location>
        <position position="310"/>
    </location>
</feature>
<accession>A0A382SKB6</accession>
<proteinExistence type="predicted"/>
<dbReference type="AlphaFoldDB" id="A0A382SKB6"/>
<protein>
    <submittedName>
        <fullName evidence="1">Uncharacterized protein</fullName>
    </submittedName>
</protein>
<organism evidence="1">
    <name type="scientific">marine metagenome</name>
    <dbReference type="NCBI Taxonomy" id="408172"/>
    <lineage>
        <taxon>unclassified sequences</taxon>
        <taxon>metagenomes</taxon>
        <taxon>ecological metagenomes</taxon>
    </lineage>
</organism>
<name>A0A382SKB6_9ZZZZ</name>
<sequence>PNYSHCHSFLDGLKHPELIAVITIGTLIPHPLTHEMEHAMLGINSGDDFPQGNTDPANDRKFLLTREWSVDGMHIEADSNVNTTLKGPLWDPARGHPHHVNLKVDGELLETHFGRDADGTFRLKERTDKDYQLSDIFLYMLGVIDANEATETYYKLVNYSLNDCVSEEYNLVCTNDLINYDEVIPFTTKDFINKFGGYSNPRSSSFDPANIKLGILNISDRKHTDAEITYKSKIFRSYAKGAGPKIQFGDEVLDGHIWSHITKGKSNVIIDFTRTPTLIDVEEIEKLTMKKIAAVNKNQTSTIVVIKKEV</sequence>
<dbReference type="EMBL" id="UINC01129692">
    <property type="protein sequence ID" value="SVD10253.1"/>
    <property type="molecule type" value="Genomic_DNA"/>
</dbReference>
<evidence type="ECO:0000313" key="1">
    <source>
        <dbReference type="EMBL" id="SVD10253.1"/>
    </source>
</evidence>
<feature type="non-terminal residue" evidence="1">
    <location>
        <position position="1"/>
    </location>
</feature>
<reference evidence="1" key="1">
    <citation type="submission" date="2018-05" db="EMBL/GenBank/DDBJ databases">
        <authorList>
            <person name="Lanie J.A."/>
            <person name="Ng W.-L."/>
            <person name="Kazmierczak K.M."/>
            <person name="Andrzejewski T.M."/>
            <person name="Davidsen T.M."/>
            <person name="Wayne K.J."/>
            <person name="Tettelin H."/>
            <person name="Glass J.I."/>
            <person name="Rusch D."/>
            <person name="Podicherti R."/>
            <person name="Tsui H.-C.T."/>
            <person name="Winkler M.E."/>
        </authorList>
    </citation>
    <scope>NUCLEOTIDE SEQUENCE</scope>
</reference>